<evidence type="ECO:0000313" key="2">
    <source>
        <dbReference type="Proteomes" id="UP000305546"/>
    </source>
</evidence>
<accession>A0A5C4LPV9</accession>
<keyword evidence="2" id="KW-1185">Reference proteome</keyword>
<dbReference type="EMBL" id="VDFW01000046">
    <property type="protein sequence ID" value="TNC20077.1"/>
    <property type="molecule type" value="Genomic_DNA"/>
</dbReference>
<name>A0A5C4LPV9_9PSEU</name>
<dbReference type="RefSeq" id="WP_139100473.1">
    <property type="nucleotide sequence ID" value="NZ_VDFW01000046.1"/>
</dbReference>
<gene>
    <name evidence="1" type="ORF">FG385_31620</name>
</gene>
<sequence length="125" mass="14326">MVDLGPYVRGLEEARDLLTAAIEDLRYDEDFILGRETTTPEEDGRPDVVCWTPSRQPPAGVWVFWCPACGRLFPSCELPGRVHYRDLGDGSRRRCDVTPVELRYRLHDTVTHTEHATNDEPEQQT</sequence>
<reference evidence="1 2" key="1">
    <citation type="submission" date="2019-06" db="EMBL/GenBank/DDBJ databases">
        <title>Amycolatopsis alkalitolerans sp. nov., isolated from Gastrodia elata Blume.</title>
        <authorList>
            <person name="Narsing Rao M.P."/>
            <person name="Li W.J."/>
        </authorList>
    </citation>
    <scope>NUCLEOTIDE SEQUENCE [LARGE SCALE GENOMIC DNA]</scope>
    <source>
        <strain evidence="1 2">SYSUP0005</strain>
    </source>
</reference>
<evidence type="ECO:0000313" key="1">
    <source>
        <dbReference type="EMBL" id="TNC20077.1"/>
    </source>
</evidence>
<dbReference type="AlphaFoldDB" id="A0A5C4LPV9"/>
<protein>
    <submittedName>
        <fullName evidence="1">Uncharacterized protein</fullName>
    </submittedName>
</protein>
<dbReference type="Proteomes" id="UP000305546">
    <property type="component" value="Unassembled WGS sequence"/>
</dbReference>
<proteinExistence type="predicted"/>
<comment type="caution">
    <text evidence="1">The sequence shown here is derived from an EMBL/GenBank/DDBJ whole genome shotgun (WGS) entry which is preliminary data.</text>
</comment>
<organism evidence="1 2">
    <name type="scientific">Amycolatopsis alkalitolerans</name>
    <dbReference type="NCBI Taxonomy" id="2547244"/>
    <lineage>
        <taxon>Bacteria</taxon>
        <taxon>Bacillati</taxon>
        <taxon>Actinomycetota</taxon>
        <taxon>Actinomycetes</taxon>
        <taxon>Pseudonocardiales</taxon>
        <taxon>Pseudonocardiaceae</taxon>
        <taxon>Amycolatopsis</taxon>
    </lineage>
</organism>